<evidence type="ECO:0000313" key="2">
    <source>
        <dbReference type="Proteomes" id="UP000501648"/>
    </source>
</evidence>
<sequence>MYKPNNLRDYLRKAIKELAQNPDKLHIFIDEGGTRATGTAGLSFEYEYVLNLILTDFGLDLDVVFVPLLAWMRVHQREAFANPENAKKAVRFEVDMNSAQSLDLSIKLTLTERTIVKRQDGGRLQISHAAEPQLTPPFSDDFWQLYRGDSLLAEWDVPKLP</sequence>
<dbReference type="AlphaFoldDB" id="A0A6M3ZPL8"/>
<reference evidence="1 2" key="1">
    <citation type="journal article" date="2012" name="J. Bacteriol.">
        <title>Genome sequence of the pathogenic Herbaspirillum seropedicae strain Os34, isolated from rice roots.</title>
        <authorList>
            <person name="Ye W."/>
            <person name="Ye S."/>
            <person name="Liu J."/>
            <person name="Chang S."/>
            <person name="Chen M."/>
            <person name="Zhu B."/>
            <person name="Guo L."/>
            <person name="An Q."/>
        </authorList>
    </citation>
    <scope>NUCLEOTIDE SEQUENCE [LARGE SCALE GENOMIC DNA]</scope>
    <source>
        <strain evidence="1 2">Os34</strain>
    </source>
</reference>
<dbReference type="Proteomes" id="UP000501648">
    <property type="component" value="Chromosome"/>
</dbReference>
<dbReference type="RefSeq" id="WP_017452853.1">
    <property type="nucleotide sequence ID" value="NZ_CP008956.1"/>
</dbReference>
<accession>A0A6M3ZPL8</accession>
<dbReference type="Pfam" id="PF06891">
    <property type="entry name" value="P2_Phage_GpR"/>
    <property type="match status" value="1"/>
</dbReference>
<evidence type="ECO:0000313" key="1">
    <source>
        <dbReference type="EMBL" id="QJQ00213.1"/>
    </source>
</evidence>
<proteinExistence type="predicted"/>
<gene>
    <name evidence="1" type="ORF">C798_08195</name>
</gene>
<name>A0A6M3ZPL8_9BURK</name>
<protein>
    <submittedName>
        <fullName evidence="1">Phage tail protein</fullName>
    </submittedName>
</protein>
<dbReference type="InterPro" id="IPR009678">
    <property type="entry name" value="Phage_tail_completion_R"/>
</dbReference>
<dbReference type="EMBL" id="CP008956">
    <property type="protein sequence ID" value="QJQ00213.1"/>
    <property type="molecule type" value="Genomic_DNA"/>
</dbReference>
<organism evidence="1 2">
    <name type="scientific">Herbaspirillum rubrisubalbicans Os34</name>
    <dbReference type="NCBI Taxonomy" id="1235827"/>
    <lineage>
        <taxon>Bacteria</taxon>
        <taxon>Pseudomonadati</taxon>
        <taxon>Pseudomonadota</taxon>
        <taxon>Betaproteobacteria</taxon>
        <taxon>Burkholderiales</taxon>
        <taxon>Oxalobacteraceae</taxon>
        <taxon>Herbaspirillum</taxon>
    </lineage>
</organism>